<dbReference type="Proteomes" id="UP000716291">
    <property type="component" value="Unassembled WGS sequence"/>
</dbReference>
<gene>
    <name evidence="1" type="ORF">G6F64_014540</name>
</gene>
<dbReference type="AlphaFoldDB" id="A0A9P7BJ89"/>
<name>A0A9P7BJ89_RHIOR</name>
<sequence length="103" mass="11297">MGILNKIGVNRQGFSLLLCARIYATFVRPKFEYGLAISKFTAAQVKEIERLQDRCLRMMVGGHATSSTCAYNSFLPSCPLSSWFLPAVSTIKNIACLSNQGSS</sequence>
<comment type="caution">
    <text evidence="1">The sequence shown here is derived from an EMBL/GenBank/DDBJ whole genome shotgun (WGS) entry which is preliminary data.</text>
</comment>
<proteinExistence type="predicted"/>
<accession>A0A9P7BJ89</accession>
<protein>
    <submittedName>
        <fullName evidence="1">Uncharacterized protein</fullName>
    </submittedName>
</protein>
<reference evidence="1" key="1">
    <citation type="journal article" date="2020" name="Microb. Genom.">
        <title>Genetic diversity of clinical and environmental Mucorales isolates obtained from an investigation of mucormycosis cases among solid organ transplant recipients.</title>
        <authorList>
            <person name="Nguyen M.H."/>
            <person name="Kaul D."/>
            <person name="Muto C."/>
            <person name="Cheng S.J."/>
            <person name="Richter R.A."/>
            <person name="Bruno V.M."/>
            <person name="Liu G."/>
            <person name="Beyhan S."/>
            <person name="Sundermann A.J."/>
            <person name="Mounaud S."/>
            <person name="Pasculle A.W."/>
            <person name="Nierman W.C."/>
            <person name="Driscoll E."/>
            <person name="Cumbie R."/>
            <person name="Clancy C.J."/>
            <person name="Dupont C.L."/>
        </authorList>
    </citation>
    <scope>NUCLEOTIDE SEQUENCE</scope>
    <source>
        <strain evidence="1">GL11</strain>
    </source>
</reference>
<keyword evidence="2" id="KW-1185">Reference proteome</keyword>
<dbReference type="EMBL" id="JAANQT010008729">
    <property type="protein sequence ID" value="KAG1280192.1"/>
    <property type="molecule type" value="Genomic_DNA"/>
</dbReference>
<evidence type="ECO:0000313" key="1">
    <source>
        <dbReference type="EMBL" id="KAG1280192.1"/>
    </source>
</evidence>
<organism evidence="1 2">
    <name type="scientific">Rhizopus oryzae</name>
    <name type="common">Mucormycosis agent</name>
    <name type="synonym">Rhizopus arrhizus var. delemar</name>
    <dbReference type="NCBI Taxonomy" id="64495"/>
    <lineage>
        <taxon>Eukaryota</taxon>
        <taxon>Fungi</taxon>
        <taxon>Fungi incertae sedis</taxon>
        <taxon>Mucoromycota</taxon>
        <taxon>Mucoromycotina</taxon>
        <taxon>Mucoromycetes</taxon>
        <taxon>Mucorales</taxon>
        <taxon>Mucorineae</taxon>
        <taxon>Rhizopodaceae</taxon>
        <taxon>Rhizopus</taxon>
    </lineage>
</organism>
<evidence type="ECO:0000313" key="2">
    <source>
        <dbReference type="Proteomes" id="UP000716291"/>
    </source>
</evidence>